<feature type="compositionally biased region" description="Basic and acidic residues" evidence="1">
    <location>
        <begin position="7"/>
        <end position="18"/>
    </location>
</feature>
<evidence type="ECO:0000313" key="3">
    <source>
        <dbReference type="Proteomes" id="UP000001449"/>
    </source>
</evidence>
<dbReference type="HOGENOM" id="CLU_2581172_0_0_1"/>
<evidence type="ECO:0000313" key="2">
    <source>
        <dbReference type="EMBL" id="EED86817.1"/>
    </source>
</evidence>
<dbReference type="AlphaFoldDB" id="B8LCS7"/>
<dbReference type="RefSeq" id="XP_002296833.1">
    <property type="nucleotide sequence ID" value="XM_002296797.1"/>
</dbReference>
<dbReference type="GeneID" id="7442571"/>
<dbReference type="PaxDb" id="35128-Thaps25170"/>
<accession>B8LCS7</accession>
<sequence length="81" mass="9160">MFVDGQRTSDGRAGDRKQGTKQVQSPFFFNKGQPRDNSWTLPPPPPPKLEGEPTDRRQTRVASRSASYKIRGDGDVDRVTW</sequence>
<gene>
    <name evidence="2" type="ORF">THAPSDRAFT_25170</name>
</gene>
<reference evidence="2 3" key="2">
    <citation type="journal article" date="2008" name="Nature">
        <title>The Phaeodactylum genome reveals the evolutionary history of diatom genomes.</title>
        <authorList>
            <person name="Bowler C."/>
            <person name="Allen A.E."/>
            <person name="Badger J.H."/>
            <person name="Grimwood J."/>
            <person name="Jabbari K."/>
            <person name="Kuo A."/>
            <person name="Maheswari U."/>
            <person name="Martens C."/>
            <person name="Maumus F."/>
            <person name="Otillar R.P."/>
            <person name="Rayko E."/>
            <person name="Salamov A."/>
            <person name="Vandepoele K."/>
            <person name="Beszteri B."/>
            <person name="Gruber A."/>
            <person name="Heijde M."/>
            <person name="Katinka M."/>
            <person name="Mock T."/>
            <person name="Valentin K."/>
            <person name="Verret F."/>
            <person name="Berges J.A."/>
            <person name="Brownlee C."/>
            <person name="Cadoret J.P."/>
            <person name="Chiovitti A."/>
            <person name="Choi C.J."/>
            <person name="Coesel S."/>
            <person name="De Martino A."/>
            <person name="Detter J.C."/>
            <person name="Durkin C."/>
            <person name="Falciatore A."/>
            <person name="Fournet J."/>
            <person name="Haruta M."/>
            <person name="Huysman M.J."/>
            <person name="Jenkins B.D."/>
            <person name="Jiroutova K."/>
            <person name="Jorgensen R.E."/>
            <person name="Joubert Y."/>
            <person name="Kaplan A."/>
            <person name="Kroger N."/>
            <person name="Kroth P.G."/>
            <person name="La Roche J."/>
            <person name="Lindquist E."/>
            <person name="Lommer M."/>
            <person name="Martin-Jezequel V."/>
            <person name="Lopez P.J."/>
            <person name="Lucas S."/>
            <person name="Mangogna M."/>
            <person name="McGinnis K."/>
            <person name="Medlin L.K."/>
            <person name="Montsant A."/>
            <person name="Oudot-Le Secq M.P."/>
            <person name="Napoli C."/>
            <person name="Obornik M."/>
            <person name="Parker M.S."/>
            <person name="Petit J.L."/>
            <person name="Porcel B.M."/>
            <person name="Poulsen N."/>
            <person name="Robison M."/>
            <person name="Rychlewski L."/>
            <person name="Rynearson T.A."/>
            <person name="Schmutz J."/>
            <person name="Shapiro H."/>
            <person name="Siaut M."/>
            <person name="Stanley M."/>
            <person name="Sussman M.R."/>
            <person name="Taylor A.R."/>
            <person name="Vardi A."/>
            <person name="von Dassow P."/>
            <person name="Vyverman W."/>
            <person name="Willis A."/>
            <person name="Wyrwicz L.S."/>
            <person name="Rokhsar D.S."/>
            <person name="Weissenbach J."/>
            <person name="Armbrust E.V."/>
            <person name="Green B.R."/>
            <person name="Van de Peer Y."/>
            <person name="Grigoriev I.V."/>
        </authorList>
    </citation>
    <scope>NUCLEOTIDE SEQUENCE [LARGE SCALE GENOMIC DNA]</scope>
    <source>
        <strain evidence="2 3">CCMP1335</strain>
    </source>
</reference>
<feature type="region of interest" description="Disordered" evidence="1">
    <location>
        <begin position="1"/>
        <end position="81"/>
    </location>
</feature>
<reference evidence="2 3" key="1">
    <citation type="journal article" date="2004" name="Science">
        <title>The genome of the diatom Thalassiosira pseudonana: ecology, evolution, and metabolism.</title>
        <authorList>
            <person name="Armbrust E.V."/>
            <person name="Berges J.A."/>
            <person name="Bowler C."/>
            <person name="Green B.R."/>
            <person name="Martinez D."/>
            <person name="Putnam N.H."/>
            <person name="Zhou S."/>
            <person name="Allen A.E."/>
            <person name="Apt K.E."/>
            <person name="Bechner M."/>
            <person name="Brzezinski M.A."/>
            <person name="Chaal B.K."/>
            <person name="Chiovitti A."/>
            <person name="Davis A.K."/>
            <person name="Demarest M.S."/>
            <person name="Detter J.C."/>
            <person name="Glavina T."/>
            <person name="Goodstein D."/>
            <person name="Hadi M.Z."/>
            <person name="Hellsten U."/>
            <person name="Hildebrand M."/>
            <person name="Jenkins B.D."/>
            <person name="Jurka J."/>
            <person name="Kapitonov V.V."/>
            <person name="Kroger N."/>
            <person name="Lau W.W."/>
            <person name="Lane T.W."/>
            <person name="Larimer F.W."/>
            <person name="Lippmeier J.C."/>
            <person name="Lucas S."/>
            <person name="Medina M."/>
            <person name="Montsant A."/>
            <person name="Obornik M."/>
            <person name="Parker M.S."/>
            <person name="Palenik B."/>
            <person name="Pazour G.J."/>
            <person name="Richardson P.M."/>
            <person name="Rynearson T.A."/>
            <person name="Saito M.A."/>
            <person name="Schwartz D.C."/>
            <person name="Thamatrakoln K."/>
            <person name="Valentin K."/>
            <person name="Vardi A."/>
            <person name="Wilkerson F.P."/>
            <person name="Rokhsar D.S."/>
        </authorList>
    </citation>
    <scope>NUCLEOTIDE SEQUENCE [LARGE SCALE GENOMIC DNA]</scope>
    <source>
        <strain evidence="2 3">CCMP1335</strain>
    </source>
</reference>
<feature type="compositionally biased region" description="Basic and acidic residues" evidence="1">
    <location>
        <begin position="49"/>
        <end position="58"/>
    </location>
</feature>
<feature type="compositionally biased region" description="Basic and acidic residues" evidence="1">
    <location>
        <begin position="70"/>
        <end position="81"/>
    </location>
</feature>
<protein>
    <submittedName>
        <fullName evidence="2">Uncharacterized protein</fullName>
    </submittedName>
</protein>
<evidence type="ECO:0000256" key="1">
    <source>
        <dbReference type="SAM" id="MobiDB-lite"/>
    </source>
</evidence>
<feature type="non-terminal residue" evidence="2">
    <location>
        <position position="81"/>
    </location>
</feature>
<name>B8LCS7_THAPS</name>
<dbReference type="EMBL" id="DS999418">
    <property type="protein sequence ID" value="EED86817.1"/>
    <property type="molecule type" value="Genomic_DNA"/>
</dbReference>
<proteinExistence type="predicted"/>
<dbReference type="Proteomes" id="UP000001449">
    <property type="component" value="Chromosome 16"/>
</dbReference>
<dbReference type="KEGG" id="tps:THAPSDRAFT_25170"/>
<keyword evidence="3" id="KW-1185">Reference proteome</keyword>
<dbReference type="InParanoid" id="B8LCS7"/>
<organism evidence="2 3">
    <name type="scientific">Thalassiosira pseudonana</name>
    <name type="common">Marine diatom</name>
    <name type="synonym">Cyclotella nana</name>
    <dbReference type="NCBI Taxonomy" id="35128"/>
    <lineage>
        <taxon>Eukaryota</taxon>
        <taxon>Sar</taxon>
        <taxon>Stramenopiles</taxon>
        <taxon>Ochrophyta</taxon>
        <taxon>Bacillariophyta</taxon>
        <taxon>Coscinodiscophyceae</taxon>
        <taxon>Thalassiosirophycidae</taxon>
        <taxon>Thalassiosirales</taxon>
        <taxon>Thalassiosiraceae</taxon>
        <taxon>Thalassiosira</taxon>
    </lineage>
</organism>